<evidence type="ECO:0000313" key="1">
    <source>
        <dbReference type="EMBL" id="HIT40941.1"/>
    </source>
</evidence>
<comment type="caution">
    <text evidence="1">The sequence shown here is derived from an EMBL/GenBank/DDBJ whole genome shotgun (WGS) entry which is preliminary data.</text>
</comment>
<gene>
    <name evidence="1" type="ORF">IAB60_02390</name>
</gene>
<organism evidence="1 2">
    <name type="scientific">Candidatus Caccovicinus merdipullorum</name>
    <dbReference type="NCBI Taxonomy" id="2840724"/>
    <lineage>
        <taxon>Bacteria</taxon>
        <taxon>Bacillati</taxon>
        <taxon>Bacillota</taxon>
        <taxon>Clostridia</taxon>
        <taxon>Eubacteriales</taxon>
        <taxon>Candidatus Caccovicinus</taxon>
    </lineage>
</organism>
<proteinExistence type="predicted"/>
<reference evidence="1" key="2">
    <citation type="journal article" date="2021" name="PeerJ">
        <title>Extensive microbial diversity within the chicken gut microbiome revealed by metagenomics and culture.</title>
        <authorList>
            <person name="Gilroy R."/>
            <person name="Ravi A."/>
            <person name="Getino M."/>
            <person name="Pursley I."/>
            <person name="Horton D.L."/>
            <person name="Alikhan N.F."/>
            <person name="Baker D."/>
            <person name="Gharbi K."/>
            <person name="Hall N."/>
            <person name="Watson M."/>
            <person name="Adriaenssens E.M."/>
            <person name="Foster-Nyarko E."/>
            <person name="Jarju S."/>
            <person name="Secka A."/>
            <person name="Antonio M."/>
            <person name="Oren A."/>
            <person name="Chaudhuri R.R."/>
            <person name="La Ragione R."/>
            <person name="Hildebrand F."/>
            <person name="Pallen M.J."/>
        </authorList>
    </citation>
    <scope>NUCLEOTIDE SEQUENCE</scope>
    <source>
        <strain evidence="1">CHK123-3438</strain>
    </source>
</reference>
<feature type="non-terminal residue" evidence="1">
    <location>
        <position position="1"/>
    </location>
</feature>
<accession>A0A9D1GHI6</accession>
<dbReference type="AlphaFoldDB" id="A0A9D1GHI6"/>
<dbReference type="EMBL" id="DVKS01000042">
    <property type="protein sequence ID" value="HIT40941.1"/>
    <property type="molecule type" value="Genomic_DNA"/>
</dbReference>
<evidence type="ECO:0000313" key="2">
    <source>
        <dbReference type="Proteomes" id="UP000886860"/>
    </source>
</evidence>
<dbReference type="Proteomes" id="UP000886860">
    <property type="component" value="Unassembled WGS sequence"/>
</dbReference>
<sequence length="190" mass="21113">AKRPGGETIYLDYMLNQNAQCYGILAFQYKDGVLEISGGIENTEWPSFSGAYVSDILTEDEGLLYLCRRIYREEGTDPSGEDRPGWTEGNVYDWTWTEDPSGAGMADLDGYRSSMESVLEEMGLEAIESRSYLDASSITMEWIEQSCCRRPAQGYACPDGEIRELGGMFSCYVDLGGPGIAFTCYGKQEP</sequence>
<reference evidence="1" key="1">
    <citation type="submission" date="2020-10" db="EMBL/GenBank/DDBJ databases">
        <authorList>
            <person name="Gilroy R."/>
        </authorList>
    </citation>
    <scope>NUCLEOTIDE SEQUENCE</scope>
    <source>
        <strain evidence="1">CHK123-3438</strain>
    </source>
</reference>
<name>A0A9D1GHI6_9FIRM</name>
<protein>
    <submittedName>
        <fullName evidence="1">Uncharacterized protein</fullName>
    </submittedName>
</protein>